<dbReference type="InterPro" id="IPR002645">
    <property type="entry name" value="STAS_dom"/>
</dbReference>
<feature type="transmembrane region" description="Helical" evidence="1">
    <location>
        <begin position="110"/>
        <end position="128"/>
    </location>
</feature>
<feature type="transmembrane region" description="Helical" evidence="1">
    <location>
        <begin position="148"/>
        <end position="171"/>
    </location>
</feature>
<dbReference type="Gene3D" id="2.60.120.10">
    <property type="entry name" value="Jelly Rolls"/>
    <property type="match status" value="1"/>
</dbReference>
<dbReference type="InterPro" id="IPR018490">
    <property type="entry name" value="cNMP-bd_dom_sf"/>
</dbReference>
<organism evidence="3">
    <name type="scientific">Ditylum brightwellii</name>
    <dbReference type="NCBI Taxonomy" id="49249"/>
    <lineage>
        <taxon>Eukaryota</taxon>
        <taxon>Sar</taxon>
        <taxon>Stramenopiles</taxon>
        <taxon>Ochrophyta</taxon>
        <taxon>Bacillariophyta</taxon>
        <taxon>Mediophyceae</taxon>
        <taxon>Lithodesmiophycidae</taxon>
        <taxon>Lithodesmiales</taxon>
        <taxon>Lithodesmiaceae</taxon>
        <taxon>Ditylum</taxon>
    </lineage>
</organism>
<name>A0A7S1ZGP3_9STRA</name>
<evidence type="ECO:0000313" key="3">
    <source>
        <dbReference type="EMBL" id="CAD9338029.1"/>
    </source>
</evidence>
<dbReference type="EMBL" id="HBGN01023611">
    <property type="protein sequence ID" value="CAD9338029.1"/>
    <property type="molecule type" value="Transcribed_RNA"/>
</dbReference>
<dbReference type="Pfam" id="PF01740">
    <property type="entry name" value="STAS"/>
    <property type="match status" value="1"/>
</dbReference>
<accession>A0A7S1ZGP3</accession>
<proteinExistence type="predicted"/>
<feature type="transmembrane region" description="Helical" evidence="1">
    <location>
        <begin position="46"/>
        <end position="69"/>
    </location>
</feature>
<dbReference type="InterPro" id="IPR036513">
    <property type="entry name" value="STAS_dom_sf"/>
</dbReference>
<keyword evidence="1" id="KW-0472">Membrane</keyword>
<dbReference type="PANTHER" id="PTHR43310">
    <property type="entry name" value="SULFATE TRANSPORTER YBAR-RELATED"/>
    <property type="match status" value="1"/>
</dbReference>
<evidence type="ECO:0000259" key="2">
    <source>
        <dbReference type="PROSITE" id="PS50801"/>
    </source>
</evidence>
<gene>
    <name evidence="3" type="ORF">DBRI1063_LOCUS15067</name>
</gene>
<dbReference type="CDD" id="cd07042">
    <property type="entry name" value="STAS_SulP_like_sulfate_transporter"/>
    <property type="match status" value="1"/>
</dbReference>
<keyword evidence="1" id="KW-1133">Transmembrane helix</keyword>
<evidence type="ECO:0000256" key="1">
    <source>
        <dbReference type="SAM" id="Phobius"/>
    </source>
</evidence>
<dbReference type="InterPro" id="IPR014710">
    <property type="entry name" value="RmlC-like_jellyroll"/>
</dbReference>
<dbReference type="PANTHER" id="PTHR43310:SF1">
    <property type="entry name" value="SULFATE TRANSPORTER YBAR-RELATED"/>
    <property type="match status" value="1"/>
</dbReference>
<sequence>MKAASRRVSSANNSIFFHNARKSITVPIMKPDPKGKKTEVQMTQLIFYYGIGLAVGGFVGGFAALPAIAAGATLFNLGADGVAPQYGSNILLLIFYLTDFKLISCVPKPAFSCLLIVAFFDLMYSWFYQSYKKTKNKLEWSVVPLIMIFSYVVGILESIALGVAAATFIFVPSLFKSGIVKFNSNGQSLRSTIERSNRDALWLDQNGDLMQVLVLQNFLFFGNASSLSNYISTMFEDSPIANNTAIKYYIPPKPKYVIIDMTIVTGMDTSAVDVFAEISSLCEANTCTVFFAGLTQKLQSTLLFGGVRPSSSGSYRYVRFLPDLETALGKAEDGLLENVLNIKEKDIKKADIRRRERLMSDADDGFLHALLQIDEQHDCDFASDLDAFRPYTSVVELQPGQSLFESSGGLVDESERGLFFIEFGLMKVERNSSYSTTRSGGFGSLRRRLGPNVASSNGSIGHLNARAPRAGGTYVAKRTSTVRDAHSFRLARFGPGWVVGAIEGASGGMRNPGVHIAVTPCRLHHLPYSNIEQVETENPSLVLHLFKMMSLLSARRQEVTIDQLATLHSIINSPALTKPMSRATMGALQSV</sequence>
<feature type="domain" description="STAS" evidence="2">
    <location>
        <begin position="212"/>
        <end position="331"/>
    </location>
</feature>
<protein>
    <recommendedName>
        <fullName evidence="2">STAS domain-containing protein</fullName>
    </recommendedName>
</protein>
<dbReference type="SUPFAM" id="SSF51206">
    <property type="entry name" value="cAMP-binding domain-like"/>
    <property type="match status" value="1"/>
</dbReference>
<dbReference type="AlphaFoldDB" id="A0A7S1ZGP3"/>
<dbReference type="PROSITE" id="PS50801">
    <property type="entry name" value="STAS"/>
    <property type="match status" value="1"/>
</dbReference>
<reference evidence="3" key="1">
    <citation type="submission" date="2021-01" db="EMBL/GenBank/DDBJ databases">
        <authorList>
            <person name="Corre E."/>
            <person name="Pelletier E."/>
            <person name="Niang G."/>
            <person name="Scheremetjew M."/>
            <person name="Finn R."/>
            <person name="Kale V."/>
            <person name="Holt S."/>
            <person name="Cochrane G."/>
            <person name="Meng A."/>
            <person name="Brown T."/>
            <person name="Cohen L."/>
        </authorList>
    </citation>
    <scope>NUCLEOTIDE SEQUENCE</scope>
    <source>
        <strain evidence="3">Pop2</strain>
    </source>
</reference>
<dbReference type="SUPFAM" id="SSF52091">
    <property type="entry name" value="SpoIIaa-like"/>
    <property type="match status" value="1"/>
</dbReference>
<dbReference type="Gene3D" id="3.30.750.24">
    <property type="entry name" value="STAS domain"/>
    <property type="match status" value="1"/>
</dbReference>
<dbReference type="InterPro" id="IPR052706">
    <property type="entry name" value="Membrane-Transporter-like"/>
</dbReference>
<keyword evidence="1" id="KW-0812">Transmembrane</keyword>